<name>A0ABV0C0K0_9SPHI</name>
<organism evidence="1 2">
    <name type="scientific">Sphingobacterium kitahiroshimense</name>
    <dbReference type="NCBI Taxonomy" id="470446"/>
    <lineage>
        <taxon>Bacteria</taxon>
        <taxon>Pseudomonadati</taxon>
        <taxon>Bacteroidota</taxon>
        <taxon>Sphingobacteriia</taxon>
        <taxon>Sphingobacteriales</taxon>
        <taxon>Sphingobacteriaceae</taxon>
        <taxon>Sphingobacterium</taxon>
    </lineage>
</organism>
<evidence type="ECO:0000313" key="2">
    <source>
        <dbReference type="Proteomes" id="UP001409291"/>
    </source>
</evidence>
<reference evidence="1 2" key="1">
    <citation type="submission" date="2024-04" db="EMBL/GenBank/DDBJ databases">
        <title>WGS of bacteria from Torrens River.</title>
        <authorList>
            <person name="Wyrsch E.R."/>
            <person name="Drigo B."/>
        </authorList>
    </citation>
    <scope>NUCLEOTIDE SEQUENCE [LARGE SCALE GENOMIC DNA]</scope>
    <source>
        <strain evidence="1 2">TWI391</strain>
    </source>
</reference>
<dbReference type="Proteomes" id="UP001409291">
    <property type="component" value="Unassembled WGS sequence"/>
</dbReference>
<dbReference type="EMBL" id="JBDJNQ010000012">
    <property type="protein sequence ID" value="MEN5379823.1"/>
    <property type="molecule type" value="Genomic_DNA"/>
</dbReference>
<dbReference type="RefSeq" id="WP_346582684.1">
    <property type="nucleotide sequence ID" value="NZ_JBDJLH010000009.1"/>
</dbReference>
<sequence length="79" mass="8482">MILTIPENSGRKIKEISKVSEGSTAINAGGVRAVTYINVPITAGNNKVVFKTSVADFRSKIAGNERFIKDLENSATLKT</sequence>
<accession>A0ABV0C0K0</accession>
<comment type="caution">
    <text evidence="1">The sequence shown here is derived from an EMBL/GenBank/DDBJ whole genome shotgun (WGS) entry which is preliminary data.</text>
</comment>
<protein>
    <submittedName>
        <fullName evidence="1">Uncharacterized protein</fullName>
    </submittedName>
</protein>
<gene>
    <name evidence="1" type="ORF">ABE541_21330</name>
</gene>
<proteinExistence type="predicted"/>
<keyword evidence="2" id="KW-1185">Reference proteome</keyword>
<evidence type="ECO:0000313" key="1">
    <source>
        <dbReference type="EMBL" id="MEN5379823.1"/>
    </source>
</evidence>